<evidence type="ECO:0000259" key="1">
    <source>
        <dbReference type="Pfam" id="PF00582"/>
    </source>
</evidence>
<dbReference type="RefSeq" id="WP_219539861.1">
    <property type="nucleotide sequence ID" value="NZ_JAHKRM010000082.1"/>
</dbReference>
<dbReference type="Pfam" id="PF00582">
    <property type="entry name" value="Usp"/>
    <property type="match status" value="1"/>
</dbReference>
<proteinExistence type="predicted"/>
<comment type="caution">
    <text evidence="2">The sequence shown here is derived from an EMBL/GenBank/DDBJ whole genome shotgun (WGS) entry which is preliminary data.</text>
</comment>
<evidence type="ECO:0000313" key="3">
    <source>
        <dbReference type="Proteomes" id="UP001597097"/>
    </source>
</evidence>
<feature type="domain" description="UspA" evidence="1">
    <location>
        <begin position="10"/>
        <end position="148"/>
    </location>
</feature>
<accession>A0ABW4GXK0</accession>
<dbReference type="InterPro" id="IPR006016">
    <property type="entry name" value="UspA"/>
</dbReference>
<protein>
    <submittedName>
        <fullName evidence="2">Universal stress protein</fullName>
    </submittedName>
</protein>
<reference evidence="3" key="1">
    <citation type="journal article" date="2019" name="Int. J. Syst. Evol. Microbiol.">
        <title>The Global Catalogue of Microorganisms (GCM) 10K type strain sequencing project: providing services to taxonomists for standard genome sequencing and annotation.</title>
        <authorList>
            <consortium name="The Broad Institute Genomics Platform"/>
            <consortium name="The Broad Institute Genome Sequencing Center for Infectious Disease"/>
            <person name="Wu L."/>
            <person name="Ma J."/>
        </authorList>
    </citation>
    <scope>NUCLEOTIDE SEQUENCE [LARGE SCALE GENOMIC DNA]</scope>
    <source>
        <strain evidence="3">CGMCC 1.15399</strain>
    </source>
</reference>
<sequence length="178" mass="19637">MDQALPSGPRVVVGVDDSPGSRWALAWAIGEARLRRAPLLAVHVSRAPIHPIAEALPYDYDACLEEEARSTELIAALFDDVAGGVPGDLQVVCVARLGEPWHHLVGLARQGDLLVLGRGRRHWLSRLFLVSTRRYCTRNARATLVVVPPASAPDHPGLPAGRIGRRLRRPWMRHPPWQ</sequence>
<name>A0ABW4GXK0_9ACTN</name>
<gene>
    <name evidence="2" type="ORF">ACFSJ0_60160</name>
</gene>
<keyword evidence="3" id="KW-1185">Reference proteome</keyword>
<dbReference type="Proteomes" id="UP001597097">
    <property type="component" value="Unassembled WGS sequence"/>
</dbReference>
<organism evidence="2 3">
    <name type="scientific">Nonomuraea guangzhouensis</name>
    <dbReference type="NCBI Taxonomy" id="1291555"/>
    <lineage>
        <taxon>Bacteria</taxon>
        <taxon>Bacillati</taxon>
        <taxon>Actinomycetota</taxon>
        <taxon>Actinomycetes</taxon>
        <taxon>Streptosporangiales</taxon>
        <taxon>Streptosporangiaceae</taxon>
        <taxon>Nonomuraea</taxon>
    </lineage>
</organism>
<evidence type="ECO:0000313" key="2">
    <source>
        <dbReference type="EMBL" id="MFD1547247.1"/>
    </source>
</evidence>
<dbReference type="CDD" id="cd00293">
    <property type="entry name" value="USP-like"/>
    <property type="match status" value="1"/>
</dbReference>
<dbReference type="EMBL" id="JBHUCM010000073">
    <property type="protein sequence ID" value="MFD1547247.1"/>
    <property type="molecule type" value="Genomic_DNA"/>
</dbReference>